<dbReference type="Proteomes" id="UP000054248">
    <property type="component" value="Unassembled WGS sequence"/>
</dbReference>
<reference evidence="1 2" key="1">
    <citation type="submission" date="2014-04" db="EMBL/GenBank/DDBJ databases">
        <authorList>
            <consortium name="DOE Joint Genome Institute"/>
            <person name="Kuo A."/>
            <person name="Girlanda M."/>
            <person name="Perotto S."/>
            <person name="Kohler A."/>
            <person name="Nagy L.G."/>
            <person name="Floudas D."/>
            <person name="Copeland A."/>
            <person name="Barry K.W."/>
            <person name="Cichocki N."/>
            <person name="Veneault-Fourrey C."/>
            <person name="LaButti K."/>
            <person name="Lindquist E.A."/>
            <person name="Lipzen A."/>
            <person name="Lundell T."/>
            <person name="Morin E."/>
            <person name="Murat C."/>
            <person name="Sun H."/>
            <person name="Tunlid A."/>
            <person name="Henrissat B."/>
            <person name="Grigoriev I.V."/>
            <person name="Hibbett D.S."/>
            <person name="Martin F."/>
            <person name="Nordberg H.P."/>
            <person name="Cantor M.N."/>
            <person name="Hua S.X."/>
        </authorList>
    </citation>
    <scope>NUCLEOTIDE SEQUENCE [LARGE SCALE GENOMIC DNA]</scope>
    <source>
        <strain evidence="1 2">MUT 4182</strain>
    </source>
</reference>
<protein>
    <submittedName>
        <fullName evidence="1">Uncharacterized protein</fullName>
    </submittedName>
</protein>
<keyword evidence="2" id="KW-1185">Reference proteome</keyword>
<feature type="non-terminal residue" evidence="1">
    <location>
        <position position="57"/>
    </location>
</feature>
<evidence type="ECO:0000313" key="2">
    <source>
        <dbReference type="Proteomes" id="UP000054248"/>
    </source>
</evidence>
<dbReference type="AlphaFoldDB" id="A0A0C3Q8J1"/>
<organism evidence="1 2">
    <name type="scientific">Tulasnella calospora MUT 4182</name>
    <dbReference type="NCBI Taxonomy" id="1051891"/>
    <lineage>
        <taxon>Eukaryota</taxon>
        <taxon>Fungi</taxon>
        <taxon>Dikarya</taxon>
        <taxon>Basidiomycota</taxon>
        <taxon>Agaricomycotina</taxon>
        <taxon>Agaricomycetes</taxon>
        <taxon>Cantharellales</taxon>
        <taxon>Tulasnellaceae</taxon>
        <taxon>Tulasnella</taxon>
    </lineage>
</organism>
<accession>A0A0C3Q8J1</accession>
<proteinExistence type="predicted"/>
<dbReference type="HOGENOM" id="CLU_3020146_0_0_1"/>
<gene>
    <name evidence="1" type="ORF">M407DRAFT_245737</name>
</gene>
<sequence>MLKNPSEEAIPRCKTGLRGLMSLRSVELRGRPELRVEGLVEEIRRIIGGAADVFWAN</sequence>
<evidence type="ECO:0000313" key="1">
    <source>
        <dbReference type="EMBL" id="KIO20641.1"/>
    </source>
</evidence>
<dbReference type="EMBL" id="KN823167">
    <property type="protein sequence ID" value="KIO20641.1"/>
    <property type="molecule type" value="Genomic_DNA"/>
</dbReference>
<name>A0A0C3Q8J1_9AGAM</name>
<reference evidence="2" key="2">
    <citation type="submission" date="2015-01" db="EMBL/GenBank/DDBJ databases">
        <title>Evolutionary Origins and Diversification of the Mycorrhizal Mutualists.</title>
        <authorList>
            <consortium name="DOE Joint Genome Institute"/>
            <consortium name="Mycorrhizal Genomics Consortium"/>
            <person name="Kohler A."/>
            <person name="Kuo A."/>
            <person name="Nagy L.G."/>
            <person name="Floudas D."/>
            <person name="Copeland A."/>
            <person name="Barry K.W."/>
            <person name="Cichocki N."/>
            <person name="Veneault-Fourrey C."/>
            <person name="LaButti K."/>
            <person name="Lindquist E.A."/>
            <person name="Lipzen A."/>
            <person name="Lundell T."/>
            <person name="Morin E."/>
            <person name="Murat C."/>
            <person name="Riley R."/>
            <person name="Ohm R."/>
            <person name="Sun H."/>
            <person name="Tunlid A."/>
            <person name="Henrissat B."/>
            <person name="Grigoriev I.V."/>
            <person name="Hibbett D.S."/>
            <person name="Martin F."/>
        </authorList>
    </citation>
    <scope>NUCLEOTIDE SEQUENCE [LARGE SCALE GENOMIC DNA]</scope>
    <source>
        <strain evidence="2">MUT 4182</strain>
    </source>
</reference>